<dbReference type="SUPFAM" id="SSF50346">
    <property type="entry name" value="PRC-barrel domain"/>
    <property type="match status" value="1"/>
</dbReference>
<dbReference type="eggNOG" id="COG3861">
    <property type="taxonomic scope" value="Bacteria"/>
</dbReference>
<sequence>MSGTPSPPARWLFHYELEEFPGLGSLTTYTVQAEDGRLGTILRTVDAPGTGLLMVNTGPWIFGRLLAVPAGLITEVDRDAGTVRVAATKRHLRRAPDYRADTPEAFADYRTKTADYFGPLGVTQRLTP</sequence>
<proteinExistence type="predicted"/>
<accession>A0A1H7HAP2</accession>
<protein>
    <recommendedName>
        <fullName evidence="3">PRC-barrel domain-containing protein</fullName>
    </recommendedName>
</protein>
<gene>
    <name evidence="1" type="ORF">SAMN05414137_102139</name>
</gene>
<evidence type="ECO:0008006" key="3">
    <source>
        <dbReference type="Google" id="ProtNLM"/>
    </source>
</evidence>
<organism evidence="1 2">
    <name type="scientific">Streptacidiphilus jiangxiensis</name>
    <dbReference type="NCBI Taxonomy" id="235985"/>
    <lineage>
        <taxon>Bacteria</taxon>
        <taxon>Bacillati</taxon>
        <taxon>Actinomycetota</taxon>
        <taxon>Actinomycetes</taxon>
        <taxon>Kitasatosporales</taxon>
        <taxon>Streptomycetaceae</taxon>
        <taxon>Streptacidiphilus</taxon>
    </lineage>
</organism>
<keyword evidence="2" id="KW-1185">Reference proteome</keyword>
<name>A0A1H7HAP2_STRJI</name>
<evidence type="ECO:0000313" key="1">
    <source>
        <dbReference type="EMBL" id="SEK47364.1"/>
    </source>
</evidence>
<dbReference type="Proteomes" id="UP000183015">
    <property type="component" value="Unassembled WGS sequence"/>
</dbReference>
<reference evidence="2" key="1">
    <citation type="submission" date="2016-10" db="EMBL/GenBank/DDBJ databases">
        <authorList>
            <person name="Varghese N."/>
        </authorList>
    </citation>
    <scope>NUCLEOTIDE SEQUENCE [LARGE SCALE GENOMIC DNA]</scope>
    <source>
        <strain evidence="2">DSM 45096 / BCRC 16803 / CGMCC 4.1857 / CIP 109030 / JCM 12277 / KCTC 19219 / NBRC 100920 / 33214</strain>
    </source>
</reference>
<evidence type="ECO:0000313" key="2">
    <source>
        <dbReference type="Proteomes" id="UP000183015"/>
    </source>
</evidence>
<dbReference type="InterPro" id="IPR011033">
    <property type="entry name" value="PRC_barrel-like_sf"/>
</dbReference>
<dbReference type="EMBL" id="FOAZ01000002">
    <property type="protein sequence ID" value="SEK47364.1"/>
    <property type="molecule type" value="Genomic_DNA"/>
</dbReference>
<dbReference type="STRING" id="235985.SAMN05414137_102139"/>
<dbReference type="AlphaFoldDB" id="A0A1H7HAP2"/>
<dbReference type="OrthoDB" id="3854863at2"/>
<dbReference type="RefSeq" id="WP_052438745.1">
    <property type="nucleotide sequence ID" value="NZ_BBPN01000014.1"/>
</dbReference>